<reference evidence="4" key="1">
    <citation type="submission" date="2011-02" db="EMBL/GenBank/DDBJ databases">
        <title>The Genome Sequence of Capsaspora owczarzaki ATCC 30864.</title>
        <authorList>
            <person name="Russ C."/>
            <person name="Cuomo C."/>
            <person name="Burger G."/>
            <person name="Gray M.W."/>
            <person name="Holland P.W.H."/>
            <person name="King N."/>
            <person name="Lang F.B.F."/>
            <person name="Roger A.J."/>
            <person name="Ruiz-Trillo I."/>
            <person name="Young S.K."/>
            <person name="Zeng Q."/>
            <person name="Gargeya S."/>
            <person name="Alvarado L."/>
            <person name="Berlin A."/>
            <person name="Chapman S.B."/>
            <person name="Chen Z."/>
            <person name="Freedman E."/>
            <person name="Gellesch M."/>
            <person name="Goldberg J."/>
            <person name="Griggs A."/>
            <person name="Gujja S."/>
            <person name="Heilman E."/>
            <person name="Heiman D."/>
            <person name="Howarth C."/>
            <person name="Mehta T."/>
            <person name="Neiman D."/>
            <person name="Pearson M."/>
            <person name="Roberts A."/>
            <person name="Saif S."/>
            <person name="Shea T."/>
            <person name="Shenoy N."/>
            <person name="Sisk P."/>
            <person name="Stolte C."/>
            <person name="Sykes S."/>
            <person name="White J."/>
            <person name="Yandava C."/>
            <person name="Haas B."/>
            <person name="Nusbaum C."/>
            <person name="Birren B."/>
        </authorList>
    </citation>
    <scope>NUCLEOTIDE SEQUENCE</scope>
    <source>
        <strain evidence="4">ATCC 30864</strain>
    </source>
</reference>
<evidence type="ECO:0000256" key="1">
    <source>
        <dbReference type="SAM" id="MobiDB-lite"/>
    </source>
</evidence>
<feature type="compositionally biased region" description="Low complexity" evidence="1">
    <location>
        <begin position="35"/>
        <end position="54"/>
    </location>
</feature>
<name>A0A0D2WWK0_CAPO3</name>
<evidence type="ECO:0000259" key="2">
    <source>
        <dbReference type="SMART" id="SM00531"/>
    </source>
</evidence>
<dbReference type="InterPro" id="IPR024550">
    <property type="entry name" value="TFIIEa/SarR/Rpc3_HTH_dom"/>
</dbReference>
<dbReference type="Pfam" id="PF11521">
    <property type="entry name" value="TFIIE-A_C"/>
    <property type="match status" value="1"/>
</dbReference>
<dbReference type="InterPro" id="IPR039997">
    <property type="entry name" value="TFE"/>
</dbReference>
<dbReference type="AlphaFoldDB" id="A0A0D2WWK0"/>
<dbReference type="RefSeq" id="XP_004343094.1">
    <property type="nucleotide sequence ID" value="XM_004343044.2"/>
</dbReference>
<gene>
    <name evidence="3" type="ORF">CAOG_007235</name>
</gene>
<dbReference type="SMART" id="SM00531">
    <property type="entry name" value="TFIIE"/>
    <property type="match status" value="1"/>
</dbReference>
<dbReference type="GO" id="GO:0006367">
    <property type="term" value="P:transcription initiation at RNA polymerase II promoter"/>
    <property type="evidence" value="ECO:0007669"/>
    <property type="project" value="InterPro"/>
</dbReference>
<dbReference type="InParanoid" id="A0A0D2WWK0"/>
<dbReference type="GO" id="GO:0005673">
    <property type="term" value="C:transcription factor TFIIE complex"/>
    <property type="evidence" value="ECO:0007669"/>
    <property type="project" value="TreeGrafter"/>
</dbReference>
<dbReference type="PhylomeDB" id="A0A0D2WWK0"/>
<feature type="region of interest" description="Disordered" evidence="1">
    <location>
        <begin position="27"/>
        <end position="73"/>
    </location>
</feature>
<evidence type="ECO:0000313" key="4">
    <source>
        <dbReference type="Proteomes" id="UP000008743"/>
    </source>
</evidence>
<evidence type="ECO:0000313" key="3">
    <source>
        <dbReference type="EMBL" id="KJE97360.1"/>
    </source>
</evidence>
<keyword evidence="4" id="KW-1185">Reference proteome</keyword>
<dbReference type="InterPro" id="IPR002853">
    <property type="entry name" value="TFIIE_asu"/>
</dbReference>
<dbReference type="PANTHER" id="PTHR13097">
    <property type="entry name" value="TRANSCRIPTION INITIATION FACTOR IIE, ALPHA SUBUNIT"/>
    <property type="match status" value="1"/>
</dbReference>
<organism evidence="3 4">
    <name type="scientific">Capsaspora owczarzaki (strain ATCC 30864)</name>
    <dbReference type="NCBI Taxonomy" id="595528"/>
    <lineage>
        <taxon>Eukaryota</taxon>
        <taxon>Filasterea</taxon>
        <taxon>Capsaspora</taxon>
    </lineage>
</organism>
<protein>
    <recommendedName>
        <fullName evidence="2">Transcription initiation factor IIE subunit alpha N-terminal domain-containing protein</fullName>
    </recommendedName>
</protein>
<dbReference type="Gene3D" id="6.10.140.1250">
    <property type="match status" value="1"/>
</dbReference>
<accession>A0A0D2WWK0</accession>
<dbReference type="EMBL" id="KE346374">
    <property type="protein sequence ID" value="KJE97360.1"/>
    <property type="molecule type" value="Genomic_DNA"/>
</dbReference>
<dbReference type="eggNOG" id="KOG2593">
    <property type="taxonomic scope" value="Eukaryota"/>
</dbReference>
<dbReference type="InterPro" id="IPR021600">
    <property type="entry name" value="TFIIE_asu_C"/>
</dbReference>
<feature type="compositionally biased region" description="Low complexity" evidence="1">
    <location>
        <begin position="64"/>
        <end position="73"/>
    </location>
</feature>
<dbReference type="Pfam" id="PF02002">
    <property type="entry name" value="TFIIE_alpha"/>
    <property type="match status" value="1"/>
</dbReference>
<dbReference type="OrthoDB" id="361102at2759"/>
<sequence>MSGNSIGNGTPLAGPVVVPSPIGSASSTAANANMGSSDSVAGPSGSAGSSALASRVATPTPSTAQAQAQAQAQAHAGSADSSLSMLTYGVAGYVDDDDQVPVCIKHVALLAVRAFYPPDCVVMLDTILRYNQVTEEDLMKFFKLDKDKASLNKTIAVLRSNRFIKEVKIKQVKTPEQKYSKADIISYVVDYESLVNVVKYRLHKINQLLRQQTARLAETADMSMAKYKCAKCGRGSTEVDIVKAQDILQQQLHNPSIPNRDPVILHHDGRLLCYFCGGDVVPDDHAIKLSHAIGARESRFNEQIRQLVLKIKEVDKVTFYDKGYAGIQLPQAPEDAMYAKVSTADVYQAPSAAPALQWRSGRPAGGMGSLPTDNMAVQLADSSKAPLKAKAPPIWMQKSTIYVEDEPTAVQPVKRFRADDEEERESLHHDPQKYSDYLREMQERERRHHINRVLETMPDEASPMAVSALGADGDLSQSSSDTALALVGGRPYPLHEITDELIAQMSDDEYNQYYILLAEYI</sequence>
<dbReference type="STRING" id="595528.A0A0D2WWK0"/>
<dbReference type="PANTHER" id="PTHR13097:SF7">
    <property type="entry name" value="GENERAL TRANSCRIPTION FACTOR IIE SUBUNIT 1"/>
    <property type="match status" value="1"/>
</dbReference>
<proteinExistence type="predicted"/>
<dbReference type="Proteomes" id="UP000008743">
    <property type="component" value="Unassembled WGS sequence"/>
</dbReference>
<feature type="domain" description="Transcription initiation factor IIE subunit alpha N-terminal" evidence="2">
    <location>
        <begin position="118"/>
        <end position="294"/>
    </location>
</feature>